<geneLocation type="plasmid" evidence="6">
    <name>pf1</name>
</geneLocation>
<evidence type="ECO:0000313" key="4">
    <source>
        <dbReference type="EMBL" id="QNG49504.1"/>
    </source>
</evidence>
<keyword evidence="2" id="KW-0614">Plasmid</keyword>
<evidence type="ECO:0000313" key="3">
    <source>
        <dbReference type="EMBL" id="OAH40973.1"/>
    </source>
</evidence>
<evidence type="ECO:0000259" key="1">
    <source>
        <dbReference type="Pfam" id="PF22653"/>
    </source>
</evidence>
<proteinExistence type="predicted"/>
<dbReference type="EMBL" id="LSTR01000062">
    <property type="protein sequence ID" value="OAH40973.1"/>
    <property type="molecule type" value="Genomic_DNA"/>
</dbReference>
<evidence type="ECO:0000313" key="7">
    <source>
        <dbReference type="Proteomes" id="UP000515377"/>
    </source>
</evidence>
<name>A0A177JIG4_SPHYA</name>
<accession>A0A177JIG4</accession>
<evidence type="ECO:0000313" key="2">
    <source>
        <dbReference type="EMBL" id="AYO75473.1"/>
    </source>
</evidence>
<protein>
    <recommendedName>
        <fullName evidence="1">DUF7007 domain-containing protein</fullName>
    </recommendedName>
</protein>
<reference evidence="4 7" key="3">
    <citation type="submission" date="2020-07" db="EMBL/GenBank/DDBJ databases">
        <title>Whole genome sequence of Sphingobium yanoikuyae A3.</title>
        <authorList>
            <person name="Han S.-S."/>
        </authorList>
    </citation>
    <scope>NUCLEOTIDE SEQUENCE [LARGE SCALE GENOMIC DNA]</scope>
    <source>
        <strain evidence="4 7">A3</strain>
        <plasmid evidence="4 7">unnamed1</plasmid>
    </source>
</reference>
<evidence type="ECO:0000313" key="6">
    <source>
        <dbReference type="Proteomes" id="UP000280708"/>
    </source>
</evidence>
<geneLocation type="plasmid" evidence="4 7">
    <name>unnamed1</name>
</geneLocation>
<dbReference type="EMBL" id="CP033227">
    <property type="protein sequence ID" value="AYO75473.1"/>
    <property type="molecule type" value="Genomic_DNA"/>
</dbReference>
<dbReference type="OrthoDB" id="5124200at2"/>
<feature type="domain" description="DUF7007" evidence="1">
    <location>
        <begin position="10"/>
        <end position="128"/>
    </location>
</feature>
<dbReference type="InterPro" id="IPR054276">
    <property type="entry name" value="DUF7007"/>
</dbReference>
<geneLocation type="plasmid" evidence="2">
    <name>pF1</name>
</geneLocation>
<dbReference type="Pfam" id="PF22653">
    <property type="entry name" value="DUF7007"/>
    <property type="match status" value="1"/>
</dbReference>
<sequence>MTRFQPSLRPATTPWDIPDRAEQVLPGIWRVWTPSYGGYVLSDERQAAMPDALRRDDPFYEEDVDYALVLYGFADEFRRLPIPGIALQVENARRSVRCWHPDRWKDLTGEEVSIHDSHVVRRRAAYQAIIGQYESVSASGSWADWVPDGKVGCVFRRVVSVDALGFARHEGEPIYGLVDKDRYERRQMPETFDSLEAIRVESTAPISKQVPASALASLLPTAS</sequence>
<dbReference type="Proteomes" id="UP000077262">
    <property type="component" value="Unassembled WGS sequence"/>
</dbReference>
<dbReference type="RefSeq" id="WP_063976901.1">
    <property type="nucleotide sequence ID" value="NZ_CP033227.1"/>
</dbReference>
<evidence type="ECO:0000313" key="5">
    <source>
        <dbReference type="Proteomes" id="UP000077262"/>
    </source>
</evidence>
<reference evidence="2 6" key="2">
    <citation type="submission" date="2018-10" db="EMBL/GenBank/DDBJ databases">
        <title>Characterization and genome analysis of a novel bacterium Sphingobium yanoikuyae SJTF8 capable of degrading PAHs.</title>
        <authorList>
            <person name="Yin C."/>
            <person name="Xiong W."/>
            <person name="Liang R."/>
        </authorList>
    </citation>
    <scope>NUCLEOTIDE SEQUENCE [LARGE SCALE GENOMIC DNA]</scope>
    <source>
        <strain evidence="2 6">SJTF8</strain>
        <plasmid evidence="6">pf1</plasmid>
        <plasmid evidence="2">pF1</plasmid>
    </source>
</reference>
<dbReference type="AlphaFoldDB" id="A0A177JIG4"/>
<gene>
    <name evidence="3" type="ORF">AX777_22635</name>
    <name evidence="2" type="ORF">EBF16_00190</name>
    <name evidence="4" type="ORF">H3V42_32270</name>
</gene>
<organism evidence="3 5">
    <name type="scientific">Sphingobium yanoikuyae</name>
    <name type="common">Sphingomonas yanoikuyae</name>
    <dbReference type="NCBI Taxonomy" id="13690"/>
    <lineage>
        <taxon>Bacteria</taxon>
        <taxon>Pseudomonadati</taxon>
        <taxon>Pseudomonadota</taxon>
        <taxon>Alphaproteobacteria</taxon>
        <taxon>Sphingomonadales</taxon>
        <taxon>Sphingomonadaceae</taxon>
        <taxon>Sphingobium</taxon>
    </lineage>
</organism>
<dbReference type="Proteomes" id="UP000515377">
    <property type="component" value="Plasmid unnamed1"/>
</dbReference>
<dbReference type="EMBL" id="CP060123">
    <property type="protein sequence ID" value="QNG49504.1"/>
    <property type="molecule type" value="Genomic_DNA"/>
</dbReference>
<reference evidence="3 5" key="1">
    <citation type="submission" date="2016-02" db="EMBL/GenBank/DDBJ databases">
        <authorList>
            <person name="Wen L."/>
            <person name="He K."/>
            <person name="Yang H."/>
        </authorList>
    </citation>
    <scope>NUCLEOTIDE SEQUENCE [LARGE SCALE GENOMIC DNA]</scope>
    <source>
        <strain evidence="3 5">CD09_2</strain>
    </source>
</reference>
<dbReference type="Proteomes" id="UP000280708">
    <property type="component" value="Plasmid pF1"/>
</dbReference>